<gene>
    <name evidence="1" type="ORF">E3U43_018563</name>
</gene>
<sequence length="605" mass="65644">MESDSAVVTGQCVITVQLNDEELAVDEEGVDYFLLFAGSTQRHLTSTLRSDRDTLHALCPAHDCCEVVLVTLCSVSRGVPESPEDLKPCLGCVAPLAEHRFSFVQDLAFDMAQFLVSTAGRDDGLDGALLLDECQIPLQECERLDESLALALRHLALPAGWSLLGRNLTNSTDLNPQETLLHFSARRGLFRVTDFLLQQSGARAALRLANREGHTPSTIAALRGHKRLHKLLTEAETDTETDKVTETVQLVSDARGVSVLELQFDSLHTAAECCDGVETEITCLERLQQPALASQDTTTGGSWVENCSVEISSSVDCGHGGTGNSEWSLSVSTPTSDIHSQEHGLGSLGHRVCLRSKTGRDYCQTEQEGKEQTDVSTRSLSLCDRSEGTQSEAEGESLTVGILPPASCDKQVEETDRGEAVIREGQEATQGKEISEQEAEDSTTRRREEETNSESTDLITLSGGTNASVMGQSPSLEDSDVSDTSDSEMKESIGKEEEKLSQELCDGVSLDEERVESEGLTELLSIPEDLPSPSLIVCGDVIEEPESEVPPLLIEGLHEGEPPPDINSLEQNQETAGRDYATVAAEGLGSRNWSSFWELYWNSQC</sequence>
<accession>A0ACD3R2A4</accession>
<evidence type="ECO:0000313" key="2">
    <source>
        <dbReference type="Proteomes" id="UP000793456"/>
    </source>
</evidence>
<keyword evidence="2" id="KW-1185">Reference proteome</keyword>
<organism evidence="1 2">
    <name type="scientific">Larimichthys crocea</name>
    <name type="common">Large yellow croaker</name>
    <name type="synonym">Pseudosciaena crocea</name>
    <dbReference type="NCBI Taxonomy" id="215358"/>
    <lineage>
        <taxon>Eukaryota</taxon>
        <taxon>Metazoa</taxon>
        <taxon>Chordata</taxon>
        <taxon>Craniata</taxon>
        <taxon>Vertebrata</taxon>
        <taxon>Euteleostomi</taxon>
        <taxon>Actinopterygii</taxon>
        <taxon>Neopterygii</taxon>
        <taxon>Teleostei</taxon>
        <taxon>Neoteleostei</taxon>
        <taxon>Acanthomorphata</taxon>
        <taxon>Eupercaria</taxon>
        <taxon>Sciaenidae</taxon>
        <taxon>Larimichthys</taxon>
    </lineage>
</organism>
<dbReference type="EMBL" id="CM011684">
    <property type="protein sequence ID" value="TMS13488.1"/>
    <property type="molecule type" value="Genomic_DNA"/>
</dbReference>
<dbReference type="Proteomes" id="UP000793456">
    <property type="component" value="Chromosome XI"/>
</dbReference>
<protein>
    <submittedName>
        <fullName evidence="1">Uncharacterized protein</fullName>
    </submittedName>
</protein>
<evidence type="ECO:0000313" key="1">
    <source>
        <dbReference type="EMBL" id="TMS13488.1"/>
    </source>
</evidence>
<name>A0ACD3R2A4_LARCR</name>
<reference evidence="1" key="1">
    <citation type="submission" date="2018-11" db="EMBL/GenBank/DDBJ databases">
        <title>The sequence and de novo assembly of Larimichthys crocea genome using PacBio and Hi-C technologies.</title>
        <authorList>
            <person name="Xu P."/>
            <person name="Chen B."/>
            <person name="Zhou Z."/>
            <person name="Ke Q."/>
            <person name="Wu Y."/>
            <person name="Bai H."/>
            <person name="Pu F."/>
        </authorList>
    </citation>
    <scope>NUCLEOTIDE SEQUENCE</scope>
    <source>
        <tissue evidence="1">Muscle</tissue>
    </source>
</reference>
<proteinExistence type="predicted"/>
<comment type="caution">
    <text evidence="1">The sequence shown here is derived from an EMBL/GenBank/DDBJ whole genome shotgun (WGS) entry which is preliminary data.</text>
</comment>